<dbReference type="GO" id="GO:0005737">
    <property type="term" value="C:cytoplasm"/>
    <property type="evidence" value="ECO:0007669"/>
    <property type="project" value="TreeGrafter"/>
</dbReference>
<dbReference type="AlphaFoldDB" id="A0A087UMX5"/>
<dbReference type="InterPro" id="IPR001331">
    <property type="entry name" value="GDS_CDC24_CS"/>
</dbReference>
<evidence type="ECO:0000259" key="1">
    <source>
        <dbReference type="PROSITE" id="PS50010"/>
    </source>
</evidence>
<dbReference type="SUPFAM" id="SSF48065">
    <property type="entry name" value="DBL homology domain (DH-domain)"/>
    <property type="match status" value="1"/>
</dbReference>
<dbReference type="PROSITE" id="PS00741">
    <property type="entry name" value="DH_1"/>
    <property type="match status" value="1"/>
</dbReference>
<protein>
    <submittedName>
        <fullName evidence="2">Dynamin-binding protein</fullName>
    </submittedName>
</protein>
<dbReference type="InterPro" id="IPR035899">
    <property type="entry name" value="DBL_dom_sf"/>
</dbReference>
<dbReference type="EMBL" id="KK120641">
    <property type="protein sequence ID" value="KFM78714.1"/>
    <property type="molecule type" value="Genomic_DNA"/>
</dbReference>
<feature type="non-terminal residue" evidence="2">
    <location>
        <position position="78"/>
    </location>
</feature>
<keyword evidence="3" id="KW-1185">Reference proteome</keyword>
<proteinExistence type="predicted"/>
<feature type="domain" description="DH" evidence="1">
    <location>
        <begin position="1"/>
        <end position="78"/>
    </location>
</feature>
<sequence>MADEMKEVYGHYCRNHDEVTSVIDKIDNDSAAGQYLKHKVEVMKNETNCFDLPSMLIKPVQRILKYPLLLNELLKCTE</sequence>
<dbReference type="InterPro" id="IPR051492">
    <property type="entry name" value="Dynamin-Rho_GEF"/>
</dbReference>
<name>A0A087UMX5_STEMI</name>
<dbReference type="STRING" id="407821.A0A087UMX5"/>
<accession>A0A087UMX5</accession>
<gene>
    <name evidence="2" type="ORF">X975_08608</name>
</gene>
<dbReference type="Gene3D" id="1.20.900.10">
    <property type="entry name" value="Dbl homology (DH) domain"/>
    <property type="match status" value="1"/>
</dbReference>
<dbReference type="OrthoDB" id="27823at2759"/>
<dbReference type="GO" id="GO:0005085">
    <property type="term" value="F:guanyl-nucleotide exchange factor activity"/>
    <property type="evidence" value="ECO:0007669"/>
    <property type="project" value="InterPro"/>
</dbReference>
<evidence type="ECO:0000313" key="3">
    <source>
        <dbReference type="Proteomes" id="UP000054359"/>
    </source>
</evidence>
<dbReference type="GO" id="GO:0035556">
    <property type="term" value="P:intracellular signal transduction"/>
    <property type="evidence" value="ECO:0007669"/>
    <property type="project" value="InterPro"/>
</dbReference>
<dbReference type="Proteomes" id="UP000054359">
    <property type="component" value="Unassembled WGS sequence"/>
</dbReference>
<evidence type="ECO:0000313" key="2">
    <source>
        <dbReference type="EMBL" id="KFM78714.1"/>
    </source>
</evidence>
<dbReference type="PROSITE" id="PS50010">
    <property type="entry name" value="DH_2"/>
    <property type="match status" value="1"/>
</dbReference>
<organism evidence="2 3">
    <name type="scientific">Stegodyphus mimosarum</name>
    <name type="common">African social velvet spider</name>
    <dbReference type="NCBI Taxonomy" id="407821"/>
    <lineage>
        <taxon>Eukaryota</taxon>
        <taxon>Metazoa</taxon>
        <taxon>Ecdysozoa</taxon>
        <taxon>Arthropoda</taxon>
        <taxon>Chelicerata</taxon>
        <taxon>Arachnida</taxon>
        <taxon>Araneae</taxon>
        <taxon>Araneomorphae</taxon>
        <taxon>Entelegynae</taxon>
        <taxon>Eresoidea</taxon>
        <taxon>Eresidae</taxon>
        <taxon>Stegodyphus</taxon>
    </lineage>
</organism>
<dbReference type="Pfam" id="PF00621">
    <property type="entry name" value="RhoGEF"/>
    <property type="match status" value="1"/>
</dbReference>
<dbReference type="PANTHER" id="PTHR22834">
    <property type="entry name" value="NUCLEAR FUSION PROTEIN FUS2"/>
    <property type="match status" value="1"/>
</dbReference>
<reference evidence="2 3" key="1">
    <citation type="submission" date="2013-11" db="EMBL/GenBank/DDBJ databases">
        <title>Genome sequencing of Stegodyphus mimosarum.</title>
        <authorList>
            <person name="Bechsgaard J."/>
        </authorList>
    </citation>
    <scope>NUCLEOTIDE SEQUENCE [LARGE SCALE GENOMIC DNA]</scope>
</reference>
<dbReference type="InterPro" id="IPR000219">
    <property type="entry name" value="DH_dom"/>
</dbReference>
<dbReference type="PANTHER" id="PTHR22834:SF20">
    <property type="entry name" value="SH3 DOMAIN-CONTAINING PROTEIN"/>
    <property type="match status" value="1"/>
</dbReference>